<feature type="region of interest" description="Disordered" evidence="1">
    <location>
        <begin position="1389"/>
        <end position="1409"/>
    </location>
</feature>
<name>A0ABQ5RPR0_9CHLO</name>
<dbReference type="Pfam" id="PF00069">
    <property type="entry name" value="Pkinase"/>
    <property type="match status" value="1"/>
</dbReference>
<sequence>MLRILSLCLGGEQPAAHKTPAAQPAAEPVPVDDRRTHITPMEYQWQALYDGLQTVRGTWHERLCQVMGLAAACCGTAFVSVHLFCPYHACFVVISSGGPQAEMLQPGDLQPADFCVGPSSLHIGRLSTTLGSFGQVGGFLAMPGEPNSLQLLLRGKVTICRSVQLGSAQPPLALRSAINNGCATDASQLPPDWRRMHHNAHFTDFAAVPMLDADGSVFAALTLAGPAVAAASVVDADGGGIGNSASASPRLSMATLELERFARVLGLAFFSDPKQLSMYSLAASALAAVQRAETLQAMVEAIHEGFGALLERHCRLEGSRCVLALADSMEARVAYFGPPVAATVGAGPPTPGNPASSASALIGSTGAVGAAVSNLSRGNVMSGSSQQGAAVSGTNAVSSGASAPLQGVLGPLMDTLLLDVVTREVPGSGRVITNCRAYLQQEDKPGRDVQVSFQLCRMPPACLALAVAGAADTTLAPEVALYVCTAQQQLPGGMLEEVRAEVQFVLQLLMPHIHRQLLGPLAGEWGGMRLQGGGGTAATGGAQSGGGSSSAGGDGASVSVNSVLGGLSGAISLGGLCRSVSFSVDDLISHSPAHLKVVVAGIQSTITAAQMNQAWQAAGDTSTRESIDDLYSIRLRETVGQGGQGVVFRGLMHGLEVAVKVVAKDMPGALIAKVQQQQQQQATAASRRGGGGAGGGGGGGGAGTAAAVRPIDPEQVLRTAKRELIRDALELAVTAAVNHPHIVQVHNYFFDVLVVGYAQDDGSSAQARPPDTGGGANGTPAPMLNVSANNYLRLVRRVDATEEMVSEGPTNLVIVMEYCDAGTLKDVLRRGYLKRGVDANGWPRLDLTSMYICLLEVALALRHMHSLALVHCDLKPSNVLLRSHPRDPRGWTCKLSDFGCVRMLKPPAEDGSGPTFPHFTVTRALGTLTHMAPEVISKGALLTSSVDVYSFGIMMAELVTGVPQDQCMPGKEAIQLARKGVRPTLPPYCPKEYRDVATACWSQDPHIRPTAAELVNVLQLLLNQVQGNSQSSGGFGQVLPQIFQQQLAAACGRTLGPGAAGPRATAAASPALGHNGSRALAAAAAMAAAIQQANACGGNVVAAGSNPMAAAAAALANNNLDSSPLQVPVPPPPPPAPVGMAAAAAGGGGDGVERVLASALSSSLQHHVLLQQVQQQMQMHRQQQKTQQHHEIMRQALQQQMAQLQAKQQRQHPEQFVEPLQMPLQQQKLQEEQQQDLLPAPSPVSPPITPQQLPQPQQEQQQEYKQVLNSNGFMAGAVSVAGGIPSVGFAPSRYSGASGAGVAVGTPKPSSFTSAASAFSAAGALSPTASSLSSSARQLTAQPNPTPASQHVPASRDATGRAVASGAAAISVVPPVVLPGSPIAVAKTTTGQTSSSVRSDYGSPAEQNLSEACSGPAGAQQVPTCVGITAADGADAGLYASIDAYLLYNTPGNAPVREQSCRPGEMAEGEATST</sequence>
<dbReference type="InterPro" id="IPR008271">
    <property type="entry name" value="Ser/Thr_kinase_AS"/>
</dbReference>
<dbReference type="Gene3D" id="1.10.510.10">
    <property type="entry name" value="Transferase(Phosphotransferase) domain 1"/>
    <property type="match status" value="1"/>
</dbReference>
<feature type="region of interest" description="Disordered" evidence="1">
    <location>
        <begin position="1454"/>
        <end position="1474"/>
    </location>
</feature>
<dbReference type="SMART" id="SM00220">
    <property type="entry name" value="S_TKc"/>
    <property type="match status" value="1"/>
</dbReference>
<gene>
    <name evidence="3" type="ORF">VaNZ11_001411</name>
</gene>
<feature type="region of interest" description="Disordered" evidence="1">
    <location>
        <begin position="1227"/>
        <end position="1262"/>
    </location>
</feature>
<evidence type="ECO:0000256" key="1">
    <source>
        <dbReference type="SAM" id="MobiDB-lite"/>
    </source>
</evidence>
<keyword evidence="4" id="KW-1185">Reference proteome</keyword>
<feature type="compositionally biased region" description="Polar residues" evidence="1">
    <location>
        <begin position="1389"/>
        <end position="1398"/>
    </location>
</feature>
<dbReference type="EMBL" id="BSDZ01000004">
    <property type="protein sequence ID" value="GLI59525.1"/>
    <property type="molecule type" value="Genomic_DNA"/>
</dbReference>
<comment type="caution">
    <text evidence="3">The sequence shown here is derived from an EMBL/GenBank/DDBJ whole genome shotgun (WGS) entry which is preliminary data.</text>
</comment>
<feature type="compositionally biased region" description="Gly residues" evidence="1">
    <location>
        <begin position="688"/>
        <end position="703"/>
    </location>
</feature>
<feature type="domain" description="Protein kinase" evidence="2">
    <location>
        <begin position="633"/>
        <end position="1022"/>
    </location>
</feature>
<reference evidence="3 4" key="1">
    <citation type="journal article" date="2023" name="IScience">
        <title>Expanded male sex-determining region conserved during the evolution of homothallism in the green alga Volvox.</title>
        <authorList>
            <person name="Yamamoto K."/>
            <person name="Matsuzaki R."/>
            <person name="Mahakham W."/>
            <person name="Heman W."/>
            <person name="Sekimoto H."/>
            <person name="Kawachi M."/>
            <person name="Minakuchi Y."/>
            <person name="Toyoda A."/>
            <person name="Nozaki H."/>
        </authorList>
    </citation>
    <scope>NUCLEOTIDE SEQUENCE [LARGE SCALE GENOMIC DNA]</scope>
    <source>
        <strain evidence="3 4">NIES-4468</strain>
    </source>
</reference>
<dbReference type="InterPro" id="IPR011009">
    <property type="entry name" value="Kinase-like_dom_sf"/>
</dbReference>
<evidence type="ECO:0000259" key="2">
    <source>
        <dbReference type="PROSITE" id="PS50011"/>
    </source>
</evidence>
<dbReference type="Gene3D" id="3.30.200.20">
    <property type="entry name" value="Phosphorylase Kinase, domain 1"/>
    <property type="match status" value="1"/>
</dbReference>
<evidence type="ECO:0000313" key="4">
    <source>
        <dbReference type="Proteomes" id="UP001165090"/>
    </source>
</evidence>
<dbReference type="SUPFAM" id="SSF56112">
    <property type="entry name" value="Protein kinase-like (PK-like)"/>
    <property type="match status" value="1"/>
</dbReference>
<accession>A0ABQ5RPR0</accession>
<proteinExistence type="predicted"/>
<dbReference type="PROSITE" id="PS50011">
    <property type="entry name" value="PROTEIN_KINASE_DOM"/>
    <property type="match status" value="1"/>
</dbReference>
<feature type="region of interest" description="Disordered" evidence="1">
    <location>
        <begin position="534"/>
        <end position="553"/>
    </location>
</feature>
<dbReference type="Proteomes" id="UP001165090">
    <property type="component" value="Unassembled WGS sequence"/>
</dbReference>
<dbReference type="PANTHER" id="PTHR44329">
    <property type="entry name" value="SERINE/THREONINE-PROTEIN KINASE TNNI3K-RELATED"/>
    <property type="match status" value="1"/>
</dbReference>
<feature type="region of interest" description="Disordered" evidence="1">
    <location>
        <begin position="681"/>
        <end position="706"/>
    </location>
</feature>
<organism evidence="3 4">
    <name type="scientific">Volvox africanus</name>
    <dbReference type="NCBI Taxonomy" id="51714"/>
    <lineage>
        <taxon>Eukaryota</taxon>
        <taxon>Viridiplantae</taxon>
        <taxon>Chlorophyta</taxon>
        <taxon>core chlorophytes</taxon>
        <taxon>Chlorophyceae</taxon>
        <taxon>CS clade</taxon>
        <taxon>Chlamydomonadales</taxon>
        <taxon>Volvocaceae</taxon>
        <taxon>Volvox</taxon>
    </lineage>
</organism>
<feature type="compositionally biased region" description="Low complexity" evidence="1">
    <location>
        <begin position="1250"/>
        <end position="1261"/>
    </location>
</feature>
<evidence type="ECO:0000313" key="3">
    <source>
        <dbReference type="EMBL" id="GLI59525.1"/>
    </source>
</evidence>
<dbReference type="InterPro" id="IPR000719">
    <property type="entry name" value="Prot_kinase_dom"/>
</dbReference>
<dbReference type="PANTHER" id="PTHR44329:SF214">
    <property type="entry name" value="PROTEIN KINASE DOMAIN-CONTAINING PROTEIN"/>
    <property type="match status" value="1"/>
</dbReference>
<dbReference type="InterPro" id="IPR051681">
    <property type="entry name" value="Ser/Thr_Kinases-Pseudokinases"/>
</dbReference>
<feature type="region of interest" description="Disordered" evidence="1">
    <location>
        <begin position="761"/>
        <end position="780"/>
    </location>
</feature>
<feature type="compositionally biased region" description="Pro residues" evidence="1">
    <location>
        <begin position="1240"/>
        <end position="1249"/>
    </location>
</feature>
<dbReference type="PROSITE" id="PS00108">
    <property type="entry name" value="PROTEIN_KINASE_ST"/>
    <property type="match status" value="1"/>
</dbReference>
<protein>
    <recommendedName>
        <fullName evidence="2">Protein kinase domain-containing protein</fullName>
    </recommendedName>
</protein>
<feature type="region of interest" description="Disordered" evidence="1">
    <location>
        <begin position="1333"/>
        <end position="1359"/>
    </location>
</feature>
<feature type="compositionally biased region" description="Polar residues" evidence="1">
    <location>
        <begin position="1337"/>
        <end position="1349"/>
    </location>
</feature>